<comment type="caution">
    <text evidence="2">The sequence shown here is derived from an EMBL/GenBank/DDBJ whole genome shotgun (WGS) entry which is preliminary data.</text>
</comment>
<reference evidence="2 3" key="1">
    <citation type="journal article" date="2024" name="J. Plant Pathol.">
        <title>Sequence and assembly of the genome of Seiridium unicorne, isolate CBS 538.82, causal agent of cypress canker disease.</title>
        <authorList>
            <person name="Scali E."/>
            <person name="Rocca G.D."/>
            <person name="Danti R."/>
            <person name="Garbelotto M."/>
            <person name="Barberini S."/>
            <person name="Baroncelli R."/>
            <person name="Emiliani G."/>
        </authorList>
    </citation>
    <scope>NUCLEOTIDE SEQUENCE [LARGE SCALE GENOMIC DNA]</scope>
    <source>
        <strain evidence="2 3">BM-138-508</strain>
    </source>
</reference>
<dbReference type="Gene3D" id="3.40.630.30">
    <property type="match status" value="1"/>
</dbReference>
<protein>
    <submittedName>
        <fullName evidence="2">N-acetyltransferase domain-containing protein</fullName>
    </submittedName>
</protein>
<feature type="domain" description="N-acetyltransferase" evidence="1">
    <location>
        <begin position="94"/>
        <end position="225"/>
    </location>
</feature>
<organism evidence="2 3">
    <name type="scientific">Seiridium unicorne</name>
    <dbReference type="NCBI Taxonomy" id="138068"/>
    <lineage>
        <taxon>Eukaryota</taxon>
        <taxon>Fungi</taxon>
        <taxon>Dikarya</taxon>
        <taxon>Ascomycota</taxon>
        <taxon>Pezizomycotina</taxon>
        <taxon>Sordariomycetes</taxon>
        <taxon>Xylariomycetidae</taxon>
        <taxon>Amphisphaeriales</taxon>
        <taxon>Sporocadaceae</taxon>
        <taxon>Seiridium</taxon>
    </lineage>
</organism>
<dbReference type="Pfam" id="PF13508">
    <property type="entry name" value="Acetyltransf_7"/>
    <property type="match status" value="1"/>
</dbReference>
<dbReference type="SUPFAM" id="SSF55729">
    <property type="entry name" value="Acyl-CoA N-acyltransferases (Nat)"/>
    <property type="match status" value="1"/>
</dbReference>
<name>A0ABR2URV1_9PEZI</name>
<accession>A0ABR2URV1</accession>
<evidence type="ECO:0000313" key="3">
    <source>
        <dbReference type="Proteomes" id="UP001408356"/>
    </source>
</evidence>
<keyword evidence="3" id="KW-1185">Reference proteome</keyword>
<gene>
    <name evidence="2" type="ORF">SUNI508_09280</name>
</gene>
<dbReference type="PROSITE" id="PS51186">
    <property type="entry name" value="GNAT"/>
    <property type="match status" value="1"/>
</dbReference>
<dbReference type="InterPro" id="IPR000182">
    <property type="entry name" value="GNAT_dom"/>
</dbReference>
<dbReference type="InterPro" id="IPR052523">
    <property type="entry name" value="Trichothecene_AcTrans"/>
</dbReference>
<dbReference type="CDD" id="cd04301">
    <property type="entry name" value="NAT_SF"/>
    <property type="match status" value="1"/>
</dbReference>
<evidence type="ECO:0000259" key="1">
    <source>
        <dbReference type="PROSITE" id="PS51186"/>
    </source>
</evidence>
<dbReference type="PANTHER" id="PTHR42791:SF2">
    <property type="entry name" value="N-ACETYLTRANSFERASE DOMAIN-CONTAINING PROTEIN"/>
    <property type="match status" value="1"/>
</dbReference>
<dbReference type="EMBL" id="JARVKF010000402">
    <property type="protein sequence ID" value="KAK9417041.1"/>
    <property type="molecule type" value="Genomic_DNA"/>
</dbReference>
<sequence length="226" mass="25124">MASTTPIRIRAATKEDIPTMVDILHRAFAPNKVQTILFPEHLKTIPGSGDYLAFRTSRFERDFLKMKPHMHYIVAVQDTHSGDEVMVGCAEWMAPVDEADSEPAKKKTWKERAAALPAGMDPEAYRAHFECTQKLEAAVDEFVGEGSTKRMWWANSIAVDPDHQGKGIGTVLARWGIEQADKDGKDVFLIASSAGAALYRKLGFTDICSEEALGQKSHAMFKRRGE</sequence>
<proteinExistence type="predicted"/>
<dbReference type="PANTHER" id="PTHR42791">
    <property type="entry name" value="GNAT FAMILY ACETYLTRANSFERASE"/>
    <property type="match status" value="1"/>
</dbReference>
<evidence type="ECO:0000313" key="2">
    <source>
        <dbReference type="EMBL" id="KAK9417041.1"/>
    </source>
</evidence>
<dbReference type="Proteomes" id="UP001408356">
    <property type="component" value="Unassembled WGS sequence"/>
</dbReference>
<dbReference type="InterPro" id="IPR016181">
    <property type="entry name" value="Acyl_CoA_acyltransferase"/>
</dbReference>